<evidence type="ECO:0000313" key="1">
    <source>
        <dbReference type="EMBL" id="GFY70099.1"/>
    </source>
</evidence>
<name>A0A8X7CF96_9ARAC</name>
<evidence type="ECO:0000313" key="2">
    <source>
        <dbReference type="Proteomes" id="UP000886998"/>
    </source>
</evidence>
<organism evidence="1 2">
    <name type="scientific">Trichonephila inaurata madagascariensis</name>
    <dbReference type="NCBI Taxonomy" id="2747483"/>
    <lineage>
        <taxon>Eukaryota</taxon>
        <taxon>Metazoa</taxon>
        <taxon>Ecdysozoa</taxon>
        <taxon>Arthropoda</taxon>
        <taxon>Chelicerata</taxon>
        <taxon>Arachnida</taxon>
        <taxon>Araneae</taxon>
        <taxon>Araneomorphae</taxon>
        <taxon>Entelegynae</taxon>
        <taxon>Araneoidea</taxon>
        <taxon>Nephilidae</taxon>
        <taxon>Trichonephila</taxon>
        <taxon>Trichonephila inaurata</taxon>
    </lineage>
</organism>
<proteinExistence type="predicted"/>
<accession>A0A8X7CF96</accession>
<gene>
    <name evidence="1" type="ORF">TNIN_353061</name>
</gene>
<sequence>MDIVFPKVREWTLRIRKSRRGSVFESSERDIVSPECPRMDIVFPKCREWTLCPPECAENGHCVSRMCREWTLCLPNVPRMDIVSRMCREWTLYPECHENGHCIPNVMKMDIV</sequence>
<reference evidence="1" key="1">
    <citation type="submission" date="2020-08" db="EMBL/GenBank/DDBJ databases">
        <title>Multicomponent nature underlies the extraordinary mechanical properties of spider dragline silk.</title>
        <authorList>
            <person name="Kono N."/>
            <person name="Nakamura H."/>
            <person name="Mori M."/>
            <person name="Yoshida Y."/>
            <person name="Ohtoshi R."/>
            <person name="Malay A.D."/>
            <person name="Moran D.A.P."/>
            <person name="Tomita M."/>
            <person name="Numata K."/>
            <person name="Arakawa K."/>
        </authorList>
    </citation>
    <scope>NUCLEOTIDE SEQUENCE</scope>
</reference>
<comment type="caution">
    <text evidence="1">The sequence shown here is derived from an EMBL/GenBank/DDBJ whole genome shotgun (WGS) entry which is preliminary data.</text>
</comment>
<dbReference type="AlphaFoldDB" id="A0A8X7CF96"/>
<protein>
    <submittedName>
        <fullName evidence="1">Uncharacterized protein</fullName>
    </submittedName>
</protein>
<dbReference type="Proteomes" id="UP000886998">
    <property type="component" value="Unassembled WGS sequence"/>
</dbReference>
<keyword evidence="2" id="KW-1185">Reference proteome</keyword>
<dbReference type="EMBL" id="BMAV01018012">
    <property type="protein sequence ID" value="GFY70099.1"/>
    <property type="molecule type" value="Genomic_DNA"/>
</dbReference>